<dbReference type="RefSeq" id="WP_250939492.1">
    <property type="nucleotide sequence ID" value="NZ_JAMLJK010000005.1"/>
</dbReference>
<proteinExistence type="predicted"/>
<dbReference type="AlphaFoldDB" id="A0AA41ZG47"/>
<protein>
    <submittedName>
        <fullName evidence="2">Hemerythrin domain-containing protein</fullName>
    </submittedName>
</protein>
<sequence>MLMQLRQDHANMARLLHVLSLKQKKLSDGIRPDFRLIREVVDYILEYMDQFTIPLENLCGERLKERNPELDELAERLSADYKRMQGHLKRLSDDIDMILMDAVMSMDQFADNLKSYLQEHRAYLKSERQELFPLITEQLDEEDYQQLCAALPENAHIHLERLQDDYPELYREFKGEPAVAV</sequence>
<reference evidence="2" key="1">
    <citation type="submission" date="2022-11" db="EMBL/GenBank/DDBJ databases">
        <title>Larsenimonas rhizosphaerae sp. nov., isolated from a tidal mudflat.</title>
        <authorList>
            <person name="Lee S.D."/>
            <person name="Kim I.S."/>
        </authorList>
    </citation>
    <scope>NUCLEOTIDE SEQUENCE</scope>
    <source>
        <strain evidence="2">GH2-1</strain>
    </source>
</reference>
<dbReference type="Pfam" id="PF01814">
    <property type="entry name" value="Hemerythrin"/>
    <property type="match status" value="1"/>
</dbReference>
<organism evidence="2 3">
    <name type="scientific">Larsenimonas rhizosphaerae</name>
    <dbReference type="NCBI Taxonomy" id="2944682"/>
    <lineage>
        <taxon>Bacteria</taxon>
        <taxon>Pseudomonadati</taxon>
        <taxon>Pseudomonadota</taxon>
        <taxon>Gammaproteobacteria</taxon>
        <taxon>Oceanospirillales</taxon>
        <taxon>Halomonadaceae</taxon>
        <taxon>Larsenimonas</taxon>
    </lineage>
</organism>
<gene>
    <name evidence="2" type="ORF">OQ287_10405</name>
</gene>
<evidence type="ECO:0000313" key="3">
    <source>
        <dbReference type="Proteomes" id="UP001165678"/>
    </source>
</evidence>
<dbReference type="EMBL" id="JAPIVE010000003">
    <property type="protein sequence ID" value="MCX2524649.1"/>
    <property type="molecule type" value="Genomic_DNA"/>
</dbReference>
<evidence type="ECO:0000313" key="2">
    <source>
        <dbReference type="EMBL" id="MCX2524649.1"/>
    </source>
</evidence>
<name>A0AA41ZG47_9GAMM</name>
<accession>A0AA41ZG47</accession>
<dbReference type="Gene3D" id="1.20.120.520">
    <property type="entry name" value="nmb1532 protein domain like"/>
    <property type="match status" value="1"/>
</dbReference>
<feature type="domain" description="Hemerythrin-like" evidence="1">
    <location>
        <begin position="4"/>
        <end position="135"/>
    </location>
</feature>
<keyword evidence="3" id="KW-1185">Reference proteome</keyword>
<evidence type="ECO:0000259" key="1">
    <source>
        <dbReference type="Pfam" id="PF01814"/>
    </source>
</evidence>
<dbReference type="InterPro" id="IPR012312">
    <property type="entry name" value="Hemerythrin-like"/>
</dbReference>
<dbReference type="Proteomes" id="UP001165678">
    <property type="component" value="Unassembled WGS sequence"/>
</dbReference>
<comment type="caution">
    <text evidence="2">The sequence shown here is derived from an EMBL/GenBank/DDBJ whole genome shotgun (WGS) entry which is preliminary data.</text>
</comment>